<dbReference type="RefSeq" id="WP_201845332.1">
    <property type="nucleotide sequence ID" value="NZ_JABBYC010000004.1"/>
</dbReference>
<comment type="caution">
    <text evidence="1">The sequence shown here is derived from an EMBL/GenBank/DDBJ whole genome shotgun (WGS) entry which is preliminary data.</text>
</comment>
<dbReference type="InterPro" id="IPR011991">
    <property type="entry name" value="ArsR-like_HTH"/>
</dbReference>
<dbReference type="Pfam" id="PF12840">
    <property type="entry name" value="HTH_20"/>
    <property type="match status" value="1"/>
</dbReference>
<dbReference type="EMBL" id="JABBYC010000004">
    <property type="protein sequence ID" value="MBL0885494.1"/>
    <property type="molecule type" value="Genomic_DNA"/>
</dbReference>
<dbReference type="Proteomes" id="UP000675409">
    <property type="component" value="Unassembled WGS sequence"/>
</dbReference>
<dbReference type="InterPro" id="IPR036388">
    <property type="entry name" value="WH-like_DNA-bd_sf"/>
</dbReference>
<dbReference type="SUPFAM" id="SSF46785">
    <property type="entry name" value="Winged helix' DNA-binding domain"/>
    <property type="match status" value="1"/>
</dbReference>
<dbReference type="Gene3D" id="1.10.10.10">
    <property type="entry name" value="Winged helix-like DNA-binding domain superfamily/Winged helix DNA-binding domain"/>
    <property type="match status" value="1"/>
</dbReference>
<dbReference type="InterPro" id="IPR036390">
    <property type="entry name" value="WH_DNA-bd_sf"/>
</dbReference>
<gene>
    <name evidence="1" type="ORF">HGK34_04220</name>
</gene>
<dbReference type="CDD" id="cd00090">
    <property type="entry name" value="HTH_ARSR"/>
    <property type="match status" value="1"/>
</dbReference>
<sequence>MPRRAKRYRGLAQASRLKVLDIVMARPGIGFAELADLTGLHQNTLRDHVRVLESTGLLRSRSEHRGTRGRPRTVLTAVRGDEPDEAADQSVLDAMRYGDLHRRLLSGEHDVGSEADTAELHQLDALYWHLDGLGLQPELDEAELTAHLVPCPFDSPASGVRETACRVHETLVRDVLVRAGGPLELDSVMPYVTPQECRVQLRRRCDVSSPGTARE</sequence>
<reference evidence="1 2" key="1">
    <citation type="journal article" date="2021" name="Arch. Microbiol.">
        <title>Myceligenerans indicum sp. nov., an actinobacterium isolated from mangrove sediment of Sundarbans, India.</title>
        <authorList>
            <person name="Asha K."/>
            <person name="Bhadury P."/>
        </authorList>
    </citation>
    <scope>NUCLEOTIDE SEQUENCE [LARGE SCALE GENOMIC DNA]</scope>
    <source>
        <strain evidence="1 2">I2</strain>
    </source>
</reference>
<keyword evidence="2" id="KW-1185">Reference proteome</keyword>
<organism evidence="1 2">
    <name type="scientific">Myceligenerans indicum</name>
    <dbReference type="NCBI Taxonomy" id="2593663"/>
    <lineage>
        <taxon>Bacteria</taxon>
        <taxon>Bacillati</taxon>
        <taxon>Actinomycetota</taxon>
        <taxon>Actinomycetes</taxon>
        <taxon>Micrococcales</taxon>
        <taxon>Promicromonosporaceae</taxon>
        <taxon>Myceligenerans</taxon>
    </lineage>
</organism>
<evidence type="ECO:0000313" key="1">
    <source>
        <dbReference type="EMBL" id="MBL0885494.1"/>
    </source>
</evidence>
<evidence type="ECO:0000313" key="2">
    <source>
        <dbReference type="Proteomes" id="UP000675409"/>
    </source>
</evidence>
<protein>
    <submittedName>
        <fullName evidence="1">Helix-turn-helix transcriptional regulator</fullName>
    </submittedName>
</protein>
<name>A0ABS1LGY7_9MICO</name>
<accession>A0ABS1LGY7</accession>
<proteinExistence type="predicted"/>